<sequence>MLAEVVEKLKKKTEVQAASPAHCYAGPGDVECDFCTETKNKAVMSRLKCLASFCETHLKPHYEAPGLKKHKLVKASGNLQEKICSEHDKVLEIYCRTDQSFICYLCTMDKHRGHNTVAAKAERTEKQSELKEEQMKSQQRIQEKQKKVQELKQAVNTIKSFQSLCVSSGREDSPSITVNQHLSFDGVRKSLSNLKNRLEEFCQEEFIKIPKHGAEHAESALEGAGCSHCERLPLRVLRSRKALFEEGAFTREPRGAGPASAEAERRLHSWGSQLDLAEGMETGESLSPSSPSRSSARQRSGSGRLAASFEACRAASPVPCRFAAPGHRASRFYCAREQLAVRHRDVVLAHIKELGLRLNAGKSVLSPVQRTTYLGVVWDSTMMQARLSPARIESICTAVARVREGRSLTVKQFQKLLGLMAVAASIVIPFGLLYMRPIQWWLKARGFSLRGNPLRMIRVMRQCLCALDMWRKPGFLSQGPVLGAPGSRVMLATDASLTGWGAVMCGRSARGLWSGRHLTLHINCLEMLAVFLALKHFLPDLRGRHVLVCTDNTAVAYYINHQGGLRSRPLYRLALQVLVWSQGKLLSLKAAYIPGRLNMGADTLSRQGPMPREWRLHPEVVEQIWRVFGRAQSSLDEETVCPEVETFHFLVRRPPARPCSLPSWYSAGVLAGPPLHGADPLHPEGVAIAAYHAPLGGQSVGRHPLVTRFLHGVLRLRPPVRSRVPPWDLAVVLEALCKPPFEPIEKISDRLLTLKTAFLLAISSLRRVGDLQALSVAPSYLDFAPGLAKAFLYPRAGYVPKVPSSAPRPVVLQAFCPPPFREPDHRKLNCTCPVRALDAYVHRTALWRKADQLFVCFGPPKRGRPATKQTLSRWIVDATSLAYESSGLPSPLGVKAHSTEGVAASRFGVVWRFARFYGMDIRATPSSSVLVP</sequence>
<evidence type="ECO:0000313" key="1">
    <source>
        <dbReference type="EMBL" id="MCJ8749920.1"/>
    </source>
</evidence>
<name>A0ACC5ZP39_9TELE</name>
<accession>A0ACC5ZP39</accession>
<protein>
    <submittedName>
        <fullName evidence="1">Uncharacterized protein</fullName>
    </submittedName>
</protein>
<comment type="caution">
    <text evidence="1">The sequence shown here is derived from an EMBL/GenBank/DDBJ whole genome shotgun (WGS) entry which is preliminary data.</text>
</comment>
<organism evidence="1 2">
    <name type="scientific">Pangasius djambal</name>
    <dbReference type="NCBI Taxonomy" id="1691987"/>
    <lineage>
        <taxon>Eukaryota</taxon>
        <taxon>Metazoa</taxon>
        <taxon>Chordata</taxon>
        <taxon>Craniata</taxon>
        <taxon>Vertebrata</taxon>
        <taxon>Euteleostomi</taxon>
        <taxon>Actinopterygii</taxon>
        <taxon>Neopterygii</taxon>
        <taxon>Teleostei</taxon>
        <taxon>Ostariophysi</taxon>
        <taxon>Siluriformes</taxon>
        <taxon>Pangasiidae</taxon>
        <taxon>Pangasius</taxon>
    </lineage>
</organism>
<dbReference type="EMBL" id="CM041004">
    <property type="protein sequence ID" value="MCJ8749920.1"/>
    <property type="molecule type" value="Genomic_DNA"/>
</dbReference>
<keyword evidence="2" id="KW-1185">Reference proteome</keyword>
<proteinExistence type="predicted"/>
<evidence type="ECO:0000313" key="2">
    <source>
        <dbReference type="Proteomes" id="UP000830395"/>
    </source>
</evidence>
<reference evidence="1" key="1">
    <citation type="submission" date="2020-02" db="EMBL/GenBank/DDBJ databases">
        <title>Genome sequencing of the panga catfish, Pangasius djambal.</title>
        <authorList>
            <person name="Wen M."/>
            <person name="Zahm M."/>
            <person name="Roques C."/>
            <person name="Cabau C."/>
            <person name="Klopp C."/>
            <person name="Donnadieu C."/>
            <person name="Jouanno E."/>
            <person name="Avarre J.-C."/>
            <person name="Campet M."/>
            <person name="Ha T."/>
            <person name="Dugue R."/>
            <person name="Lampietro C."/>
            <person name="Louis A."/>
            <person name="Herpin A."/>
            <person name="Echchiki A."/>
            <person name="Berthelot C."/>
            <person name="Parey E."/>
            <person name="Roest-Crollius H."/>
            <person name="Braasch I."/>
            <person name="Postlethwait J.H."/>
            <person name="Bobe J."/>
            <person name="Montfort J."/>
            <person name="Bouchez O."/>
            <person name="Begum T."/>
            <person name="Schartl M."/>
            <person name="Gustiano R."/>
            <person name="Guiguen Y."/>
        </authorList>
    </citation>
    <scope>NUCLEOTIDE SEQUENCE</scope>
    <source>
        <strain evidence="1">Pdj_M5554</strain>
    </source>
</reference>
<gene>
    <name evidence="1" type="ORF">PDJAM_G00193080</name>
</gene>
<dbReference type="Proteomes" id="UP000830395">
    <property type="component" value="Chromosome 30"/>
</dbReference>